<dbReference type="PANTHER" id="PTHR42709:SF11">
    <property type="entry name" value="DEDA FAMILY PROTEIN"/>
    <property type="match status" value="1"/>
</dbReference>
<dbReference type="EMBL" id="JAJGAK010000001">
    <property type="protein sequence ID" value="MCC8362182.1"/>
    <property type="molecule type" value="Genomic_DNA"/>
</dbReference>
<dbReference type="PANTHER" id="PTHR42709">
    <property type="entry name" value="ALKALINE PHOSPHATASE LIKE PROTEIN"/>
    <property type="match status" value="1"/>
</dbReference>
<feature type="transmembrane region" description="Helical" evidence="1">
    <location>
        <begin position="133"/>
        <end position="152"/>
    </location>
</feature>
<feature type="transmembrane region" description="Helical" evidence="1">
    <location>
        <begin position="178"/>
        <end position="199"/>
    </location>
</feature>
<sequence>MKLFGPLYEKTIRLARHPRASWWLVVLSFFEAIIFPIMPEVMLLPMCVAQPRRGFWFASISLAGSMVGAVVGYYLGHYAFAVVKPLFASLGMLHGIEAGIAVIQEKMIESPWAVFGMLVLAGFSPIPMKVFTWASGVVGVPMLPYLASMFVGRGKRVYLLALIVRLGGERAERMLHKYIEPVGWVAMVLLVGLVGWAVVQARAAGVA</sequence>
<evidence type="ECO:0000256" key="1">
    <source>
        <dbReference type="SAM" id="Phobius"/>
    </source>
</evidence>
<keyword evidence="1" id="KW-1133">Transmembrane helix</keyword>
<proteinExistence type="predicted"/>
<dbReference type="RefSeq" id="WP_230525806.1">
    <property type="nucleotide sequence ID" value="NZ_JAJGAK010000001.1"/>
</dbReference>
<feature type="transmembrane region" description="Helical" evidence="1">
    <location>
        <begin position="82"/>
        <end position="103"/>
    </location>
</feature>
<keyword evidence="1" id="KW-0472">Membrane</keyword>
<accession>A0ABS8JF16</accession>
<keyword evidence="1" id="KW-0812">Transmembrane</keyword>
<gene>
    <name evidence="2" type="ORF">LK996_03725</name>
</gene>
<keyword evidence="3" id="KW-1185">Reference proteome</keyword>
<feature type="transmembrane region" description="Helical" evidence="1">
    <location>
        <begin position="55"/>
        <end position="76"/>
    </location>
</feature>
<organism evidence="2 3">
    <name type="scientific">Noviluteimonas lactosilytica</name>
    <dbReference type="NCBI Taxonomy" id="2888523"/>
    <lineage>
        <taxon>Bacteria</taxon>
        <taxon>Pseudomonadati</taxon>
        <taxon>Pseudomonadota</taxon>
        <taxon>Gammaproteobacteria</taxon>
        <taxon>Lysobacterales</taxon>
        <taxon>Lysobacteraceae</taxon>
        <taxon>Noviluteimonas</taxon>
    </lineage>
</organism>
<name>A0ABS8JF16_9GAMM</name>
<comment type="caution">
    <text evidence="2">The sequence shown here is derived from an EMBL/GenBank/DDBJ whole genome shotgun (WGS) entry which is preliminary data.</text>
</comment>
<evidence type="ECO:0000313" key="3">
    <source>
        <dbReference type="Proteomes" id="UP001165293"/>
    </source>
</evidence>
<protein>
    <submittedName>
        <fullName evidence="2">DedA family protein</fullName>
    </submittedName>
</protein>
<dbReference type="Proteomes" id="UP001165293">
    <property type="component" value="Unassembled WGS sequence"/>
</dbReference>
<reference evidence="2" key="1">
    <citation type="submission" date="2021-10" db="EMBL/GenBank/DDBJ databases">
        <authorList>
            <person name="Lyu M."/>
            <person name="Wang X."/>
            <person name="Meng X."/>
            <person name="Xu K."/>
        </authorList>
    </citation>
    <scope>NUCLEOTIDE SEQUENCE</scope>
    <source>
        <strain evidence="2">A6</strain>
    </source>
</reference>
<evidence type="ECO:0000313" key="2">
    <source>
        <dbReference type="EMBL" id="MCC8362182.1"/>
    </source>
</evidence>
<feature type="transmembrane region" description="Helical" evidence="1">
    <location>
        <begin position="20"/>
        <end position="43"/>
    </location>
</feature>
<dbReference type="InterPro" id="IPR051311">
    <property type="entry name" value="DedA_domain"/>
</dbReference>